<accession>A0A7V5U2P0</accession>
<dbReference type="NCBIfam" id="TIGR00112">
    <property type="entry name" value="proC"/>
    <property type="match status" value="1"/>
</dbReference>
<comment type="catalytic activity">
    <reaction evidence="8">
        <text>L-proline + NADP(+) = (S)-1-pyrroline-5-carboxylate + NADPH + 2 H(+)</text>
        <dbReference type="Rhea" id="RHEA:14109"/>
        <dbReference type="ChEBI" id="CHEBI:15378"/>
        <dbReference type="ChEBI" id="CHEBI:17388"/>
        <dbReference type="ChEBI" id="CHEBI:57783"/>
        <dbReference type="ChEBI" id="CHEBI:58349"/>
        <dbReference type="ChEBI" id="CHEBI:60039"/>
        <dbReference type="EC" id="1.5.1.2"/>
    </reaction>
</comment>
<feature type="domain" description="Pyrroline-5-carboxylate reductase catalytic N-terminal" evidence="11">
    <location>
        <begin position="7"/>
        <end position="104"/>
    </location>
</feature>
<comment type="caution">
    <text evidence="13">The sequence shown here is derived from an EMBL/GenBank/DDBJ whole genome shotgun (WGS) entry which is preliminary data.</text>
</comment>
<evidence type="ECO:0000256" key="1">
    <source>
        <dbReference type="ARBA" id="ARBA00004496"/>
    </source>
</evidence>
<comment type="catalytic activity">
    <reaction evidence="8">
        <text>L-proline + NAD(+) = (S)-1-pyrroline-5-carboxylate + NADH + 2 H(+)</text>
        <dbReference type="Rhea" id="RHEA:14105"/>
        <dbReference type="ChEBI" id="CHEBI:15378"/>
        <dbReference type="ChEBI" id="CHEBI:17388"/>
        <dbReference type="ChEBI" id="CHEBI:57540"/>
        <dbReference type="ChEBI" id="CHEBI:57945"/>
        <dbReference type="ChEBI" id="CHEBI:60039"/>
        <dbReference type="EC" id="1.5.1.2"/>
    </reaction>
</comment>
<dbReference type="GO" id="GO:0004735">
    <property type="term" value="F:pyrroline-5-carboxylate reductase activity"/>
    <property type="evidence" value="ECO:0007669"/>
    <property type="project" value="UniProtKB-UniRule"/>
</dbReference>
<comment type="pathway">
    <text evidence="8">Amino-acid biosynthesis; L-proline biosynthesis; L-proline from L-glutamate 5-semialdehyde: step 1/1.</text>
</comment>
<protein>
    <recommendedName>
        <fullName evidence="8 9">Pyrroline-5-carboxylate reductase</fullName>
        <shortName evidence="8">P5C reductase</shortName>
        <shortName evidence="8">P5CR</shortName>
        <ecNumber evidence="8 9">1.5.1.2</ecNumber>
    </recommendedName>
    <alternativeName>
        <fullName evidence="8">PCA reductase</fullName>
    </alternativeName>
</protein>
<evidence type="ECO:0000256" key="5">
    <source>
        <dbReference type="ARBA" id="ARBA00022650"/>
    </source>
</evidence>
<dbReference type="InterPro" id="IPR029036">
    <property type="entry name" value="P5CR_dimer"/>
</dbReference>
<evidence type="ECO:0000256" key="7">
    <source>
        <dbReference type="ARBA" id="ARBA00023002"/>
    </source>
</evidence>
<evidence type="ECO:0000259" key="11">
    <source>
        <dbReference type="Pfam" id="PF03807"/>
    </source>
</evidence>
<dbReference type="GO" id="GO:0055129">
    <property type="term" value="P:L-proline biosynthetic process"/>
    <property type="evidence" value="ECO:0007669"/>
    <property type="project" value="UniProtKB-UniRule"/>
</dbReference>
<evidence type="ECO:0000256" key="10">
    <source>
        <dbReference type="PIRSR" id="PIRSR000193-1"/>
    </source>
</evidence>
<organism evidence="13">
    <name type="scientific">Thermodesulfatator atlanticus</name>
    <dbReference type="NCBI Taxonomy" id="501497"/>
    <lineage>
        <taxon>Bacteria</taxon>
        <taxon>Pseudomonadati</taxon>
        <taxon>Thermodesulfobacteriota</taxon>
        <taxon>Thermodesulfobacteria</taxon>
        <taxon>Thermodesulfobacteriales</taxon>
        <taxon>Thermodesulfatatoraceae</taxon>
        <taxon>Thermodesulfatator</taxon>
    </lineage>
</organism>
<dbReference type="EMBL" id="DROK01000154">
    <property type="protein sequence ID" value="HHI97271.1"/>
    <property type="molecule type" value="Genomic_DNA"/>
</dbReference>
<comment type="similarity">
    <text evidence="2 8">Belongs to the pyrroline-5-carboxylate reductase family.</text>
</comment>
<reference evidence="13" key="1">
    <citation type="journal article" date="2020" name="mSystems">
        <title>Genome- and Community-Level Interaction Insights into Carbon Utilization and Element Cycling Functions of Hydrothermarchaeota in Hydrothermal Sediment.</title>
        <authorList>
            <person name="Zhou Z."/>
            <person name="Liu Y."/>
            <person name="Xu W."/>
            <person name="Pan J."/>
            <person name="Luo Z.H."/>
            <person name="Li M."/>
        </authorList>
    </citation>
    <scope>NUCLEOTIDE SEQUENCE [LARGE SCALE GENOMIC DNA]</scope>
    <source>
        <strain evidence="13">HyVt-533</strain>
    </source>
</reference>
<evidence type="ECO:0000256" key="3">
    <source>
        <dbReference type="ARBA" id="ARBA00022490"/>
    </source>
</evidence>
<dbReference type="Proteomes" id="UP000886101">
    <property type="component" value="Unassembled WGS sequence"/>
</dbReference>
<evidence type="ECO:0000256" key="4">
    <source>
        <dbReference type="ARBA" id="ARBA00022605"/>
    </source>
</evidence>
<evidence type="ECO:0000256" key="8">
    <source>
        <dbReference type="HAMAP-Rule" id="MF_01925"/>
    </source>
</evidence>
<evidence type="ECO:0000256" key="2">
    <source>
        <dbReference type="ARBA" id="ARBA00005525"/>
    </source>
</evidence>
<dbReference type="PIRSF" id="PIRSF000193">
    <property type="entry name" value="Pyrrol-5-carb_rd"/>
    <property type="match status" value="1"/>
</dbReference>
<dbReference type="Pfam" id="PF03807">
    <property type="entry name" value="F420_oxidored"/>
    <property type="match status" value="1"/>
</dbReference>
<dbReference type="SUPFAM" id="SSF51735">
    <property type="entry name" value="NAD(P)-binding Rossmann-fold domains"/>
    <property type="match status" value="1"/>
</dbReference>
<keyword evidence="6 8" id="KW-0521">NADP</keyword>
<evidence type="ECO:0000313" key="13">
    <source>
        <dbReference type="EMBL" id="HHI97271.1"/>
    </source>
</evidence>
<evidence type="ECO:0000256" key="9">
    <source>
        <dbReference type="NCBIfam" id="TIGR00112"/>
    </source>
</evidence>
<comment type="subcellular location">
    <subcellularLocation>
        <location evidence="1 8">Cytoplasm</location>
    </subcellularLocation>
</comment>
<dbReference type="UniPathway" id="UPA00098">
    <property type="reaction ID" value="UER00361"/>
</dbReference>
<feature type="binding site" evidence="10">
    <location>
        <begin position="11"/>
        <end position="16"/>
    </location>
    <ligand>
        <name>NADP(+)</name>
        <dbReference type="ChEBI" id="CHEBI:58349"/>
    </ligand>
</feature>
<dbReference type="EC" id="1.5.1.2" evidence="8 9"/>
<dbReference type="GO" id="GO:0005737">
    <property type="term" value="C:cytoplasm"/>
    <property type="evidence" value="ECO:0007669"/>
    <property type="project" value="UniProtKB-SubCell"/>
</dbReference>
<comment type="function">
    <text evidence="8">Catalyzes the reduction of 1-pyrroline-5-carboxylate (PCA) to L-proline.</text>
</comment>
<dbReference type="PANTHER" id="PTHR11645">
    <property type="entry name" value="PYRROLINE-5-CARBOXYLATE REDUCTASE"/>
    <property type="match status" value="1"/>
</dbReference>
<dbReference type="FunFam" id="1.10.3730.10:FF:000001">
    <property type="entry name" value="Pyrroline-5-carboxylate reductase"/>
    <property type="match status" value="1"/>
</dbReference>
<dbReference type="InterPro" id="IPR028939">
    <property type="entry name" value="P5C_Rdtase_cat_N"/>
</dbReference>
<gene>
    <name evidence="8 13" type="primary">proC</name>
    <name evidence="13" type="ORF">ENJ96_05400</name>
</gene>
<dbReference type="PANTHER" id="PTHR11645:SF0">
    <property type="entry name" value="PYRROLINE-5-CARBOXYLATE REDUCTASE 3"/>
    <property type="match status" value="1"/>
</dbReference>
<dbReference type="HAMAP" id="MF_01925">
    <property type="entry name" value="P5C_reductase"/>
    <property type="match status" value="1"/>
</dbReference>
<dbReference type="InterPro" id="IPR036291">
    <property type="entry name" value="NAD(P)-bd_dom_sf"/>
</dbReference>
<evidence type="ECO:0000259" key="12">
    <source>
        <dbReference type="Pfam" id="PF14748"/>
    </source>
</evidence>
<keyword evidence="5 8" id="KW-0641">Proline biosynthesis</keyword>
<dbReference type="Pfam" id="PF14748">
    <property type="entry name" value="P5CR_dimer"/>
    <property type="match status" value="1"/>
</dbReference>
<sequence length="281" mass="30136">MALKELKIGFIGGGQMAEALIRGLLKARVVEPAKILVSEPSPPRREYLAKTFPDLKIIFDNCALVKEVDFIVLAVKPQVMSTVLKEITLAIDPERHLVLSIAAGIPTSFIERFLPEKTRVIRVMPNTPALVLEGVSAFTGGRYTTPEDLGLAEEFLQAFGESIFLPENQFDAVTGLSGSGPAFVAAFYEALVDGGVKVGLAREVAEKLALQTIFGTAKLIKETGKDPYQLKAMVTSPGGTTICGLKALAEKGFSGSVMEAVEAATKRSQELTARVLEEVAK</sequence>
<dbReference type="AlphaFoldDB" id="A0A7V5U2P0"/>
<feature type="binding site" evidence="10">
    <location>
        <position position="61"/>
    </location>
    <ligand>
        <name>NADPH</name>
        <dbReference type="ChEBI" id="CHEBI:57783"/>
    </ligand>
</feature>
<keyword evidence="7 8" id="KW-0560">Oxidoreductase</keyword>
<dbReference type="FunFam" id="3.40.50.720:FF:000190">
    <property type="entry name" value="Pyrroline-5-carboxylate reductase"/>
    <property type="match status" value="1"/>
</dbReference>
<dbReference type="Gene3D" id="3.40.50.720">
    <property type="entry name" value="NAD(P)-binding Rossmann-like Domain"/>
    <property type="match status" value="1"/>
</dbReference>
<dbReference type="Gene3D" id="1.10.3730.10">
    <property type="entry name" value="ProC C-terminal domain-like"/>
    <property type="match status" value="1"/>
</dbReference>
<feature type="domain" description="Pyrroline-5-carboxylate reductase dimerisation" evidence="12">
    <location>
        <begin position="167"/>
        <end position="271"/>
    </location>
</feature>
<dbReference type="InterPro" id="IPR000304">
    <property type="entry name" value="Pyrroline-COOH_reductase"/>
</dbReference>
<proteinExistence type="inferred from homology"/>
<name>A0A7V5U2P0_9BACT</name>
<dbReference type="SUPFAM" id="SSF48179">
    <property type="entry name" value="6-phosphogluconate dehydrogenase C-terminal domain-like"/>
    <property type="match status" value="1"/>
</dbReference>
<keyword evidence="4 8" id="KW-0028">Amino-acid biosynthesis</keyword>
<evidence type="ECO:0000256" key="6">
    <source>
        <dbReference type="ARBA" id="ARBA00022857"/>
    </source>
</evidence>
<feature type="binding site" evidence="10">
    <location>
        <begin position="74"/>
        <end position="77"/>
    </location>
    <ligand>
        <name>NADP(+)</name>
        <dbReference type="ChEBI" id="CHEBI:58349"/>
    </ligand>
</feature>
<keyword evidence="3 8" id="KW-0963">Cytoplasm</keyword>
<dbReference type="InterPro" id="IPR008927">
    <property type="entry name" value="6-PGluconate_DH-like_C_sf"/>
</dbReference>